<dbReference type="InterPro" id="IPR005861">
    <property type="entry name" value="HisP_aminotrans"/>
</dbReference>
<dbReference type="Gene3D" id="3.40.640.10">
    <property type="entry name" value="Type I PLP-dependent aspartate aminotransferase-like (Major domain)"/>
    <property type="match status" value="1"/>
</dbReference>
<evidence type="ECO:0000313" key="11">
    <source>
        <dbReference type="EMBL" id="MDR6294232.1"/>
    </source>
</evidence>
<comment type="subunit">
    <text evidence="4 9">Homodimer.</text>
</comment>
<keyword evidence="6 9" id="KW-0808">Transferase</keyword>
<dbReference type="InterPro" id="IPR004839">
    <property type="entry name" value="Aminotransferase_I/II_large"/>
</dbReference>
<dbReference type="Pfam" id="PF00155">
    <property type="entry name" value="Aminotran_1_2"/>
    <property type="match status" value="1"/>
</dbReference>
<dbReference type="EC" id="2.6.1.9" evidence="9"/>
<name>A0ABU1K031_9PROT</name>
<evidence type="ECO:0000256" key="3">
    <source>
        <dbReference type="ARBA" id="ARBA00007970"/>
    </source>
</evidence>
<evidence type="ECO:0000256" key="1">
    <source>
        <dbReference type="ARBA" id="ARBA00001933"/>
    </source>
</evidence>
<evidence type="ECO:0000256" key="8">
    <source>
        <dbReference type="ARBA" id="ARBA00047481"/>
    </source>
</evidence>
<dbReference type="InterPro" id="IPR015422">
    <property type="entry name" value="PyrdxlP-dep_Trfase_small"/>
</dbReference>
<reference evidence="11 12" key="1">
    <citation type="submission" date="2023-07" db="EMBL/GenBank/DDBJ databases">
        <title>Sorghum-associated microbial communities from plants grown in Nebraska, USA.</title>
        <authorList>
            <person name="Schachtman D."/>
        </authorList>
    </citation>
    <scope>NUCLEOTIDE SEQUENCE [LARGE SCALE GENOMIC DNA]</scope>
    <source>
        <strain evidence="11 12">584</strain>
    </source>
</reference>
<evidence type="ECO:0000256" key="6">
    <source>
        <dbReference type="ARBA" id="ARBA00022679"/>
    </source>
</evidence>
<keyword evidence="12" id="KW-1185">Reference proteome</keyword>
<dbReference type="CDD" id="cd00609">
    <property type="entry name" value="AAT_like"/>
    <property type="match status" value="1"/>
</dbReference>
<dbReference type="HAMAP" id="MF_01023">
    <property type="entry name" value="HisC_aminotrans_2"/>
    <property type="match status" value="1"/>
</dbReference>
<feature type="modified residue" description="N6-(pyridoxal phosphate)lysine" evidence="9">
    <location>
        <position position="226"/>
    </location>
</feature>
<dbReference type="NCBIfam" id="TIGR01141">
    <property type="entry name" value="hisC"/>
    <property type="match status" value="1"/>
</dbReference>
<comment type="caution">
    <text evidence="11">The sequence shown here is derived from an EMBL/GenBank/DDBJ whole genome shotgun (WGS) entry which is preliminary data.</text>
</comment>
<organism evidence="11 12">
    <name type="scientific">Inquilinus ginsengisoli</name>
    <dbReference type="NCBI Taxonomy" id="363840"/>
    <lineage>
        <taxon>Bacteria</taxon>
        <taxon>Pseudomonadati</taxon>
        <taxon>Pseudomonadota</taxon>
        <taxon>Alphaproteobacteria</taxon>
        <taxon>Rhodospirillales</taxon>
        <taxon>Rhodospirillaceae</taxon>
        <taxon>Inquilinus</taxon>
    </lineage>
</organism>
<evidence type="ECO:0000256" key="5">
    <source>
        <dbReference type="ARBA" id="ARBA00022576"/>
    </source>
</evidence>
<proteinExistence type="inferred from homology"/>
<dbReference type="InterPro" id="IPR015421">
    <property type="entry name" value="PyrdxlP-dep_Trfase_major"/>
</dbReference>
<accession>A0ABU1K031</accession>
<comment type="similarity">
    <text evidence="3 9">Belongs to the class-II pyridoxal-phosphate-dependent aminotransferase family. Histidinol-phosphate aminotransferase subfamily.</text>
</comment>
<dbReference type="SUPFAM" id="SSF53383">
    <property type="entry name" value="PLP-dependent transferases"/>
    <property type="match status" value="1"/>
</dbReference>
<evidence type="ECO:0000256" key="2">
    <source>
        <dbReference type="ARBA" id="ARBA00005011"/>
    </source>
</evidence>
<dbReference type="RefSeq" id="WP_309801671.1">
    <property type="nucleotide sequence ID" value="NZ_JAVDPW010000017.1"/>
</dbReference>
<dbReference type="PANTHER" id="PTHR43643">
    <property type="entry name" value="HISTIDINOL-PHOSPHATE AMINOTRANSFERASE 2"/>
    <property type="match status" value="1"/>
</dbReference>
<keyword evidence="7 9" id="KW-0663">Pyridoxal phosphate</keyword>
<comment type="pathway">
    <text evidence="2 9">Amino-acid biosynthesis; L-histidine biosynthesis; L-histidine from 5-phospho-alpha-D-ribose 1-diphosphate: step 7/9.</text>
</comment>
<comment type="catalytic activity">
    <reaction evidence="8 9">
        <text>L-histidinol phosphate + 2-oxoglutarate = 3-(imidazol-4-yl)-2-oxopropyl phosphate + L-glutamate</text>
        <dbReference type="Rhea" id="RHEA:23744"/>
        <dbReference type="ChEBI" id="CHEBI:16810"/>
        <dbReference type="ChEBI" id="CHEBI:29985"/>
        <dbReference type="ChEBI" id="CHEBI:57766"/>
        <dbReference type="ChEBI" id="CHEBI:57980"/>
        <dbReference type="EC" id="2.6.1.9"/>
    </reaction>
</comment>
<dbReference type="InterPro" id="IPR015424">
    <property type="entry name" value="PyrdxlP-dep_Trfase"/>
</dbReference>
<sequence length="367" mass="38842">MTTIQAPRPRPGLLDIDPYIGGEANAVPHPRLGRTIRLASNEGAFGPSPQATAAYRELGGEIHRYPDGGACALREALAARFGLDAGRIVAGAGSDELIALLAKSYAGPGDEVLYSRHGFLMYPIAAKAVGATPVAAPEAQLHTDVDALLARVTPRTRIVFLANPNNPTGYLLPRAEVERLHAALPSDVILALDAAYAEYIDDPDYSAGADLVDRAGNVVMLRTFSKIYGMGALRLGWAYASAGITDILHRARGPFNVSAAAQAAGVAALADRDFVAKSVAHNAEWRRWTAAELAKLGLAPLPSAGNFLLVDFGDRDAEAARQHLKGTGILVRQMGGYGLPSCLRITIGTEDEMRAVVEALAEHLRGR</sequence>
<comment type="cofactor">
    <cofactor evidence="1 9">
        <name>pyridoxal 5'-phosphate</name>
        <dbReference type="ChEBI" id="CHEBI:597326"/>
    </cofactor>
</comment>
<dbReference type="EMBL" id="JAVDPW010000017">
    <property type="protein sequence ID" value="MDR6294232.1"/>
    <property type="molecule type" value="Genomic_DNA"/>
</dbReference>
<evidence type="ECO:0000256" key="9">
    <source>
        <dbReference type="HAMAP-Rule" id="MF_01023"/>
    </source>
</evidence>
<dbReference type="PANTHER" id="PTHR43643:SF3">
    <property type="entry name" value="HISTIDINOL-PHOSPHATE AMINOTRANSFERASE"/>
    <property type="match status" value="1"/>
</dbReference>
<dbReference type="InterPro" id="IPR050106">
    <property type="entry name" value="HistidinolP_aminotransfase"/>
</dbReference>
<gene>
    <name evidence="9" type="primary">hisC</name>
    <name evidence="11" type="ORF">E9232_006786</name>
</gene>
<feature type="domain" description="Aminotransferase class I/classII large" evidence="10">
    <location>
        <begin position="36"/>
        <end position="360"/>
    </location>
</feature>
<evidence type="ECO:0000256" key="4">
    <source>
        <dbReference type="ARBA" id="ARBA00011738"/>
    </source>
</evidence>
<keyword evidence="9" id="KW-0028">Amino-acid biosynthesis</keyword>
<dbReference type="GO" id="GO:0004400">
    <property type="term" value="F:histidinol-phosphate transaminase activity"/>
    <property type="evidence" value="ECO:0007669"/>
    <property type="project" value="UniProtKB-EC"/>
</dbReference>
<evidence type="ECO:0000313" key="12">
    <source>
        <dbReference type="Proteomes" id="UP001262410"/>
    </source>
</evidence>
<evidence type="ECO:0000259" key="10">
    <source>
        <dbReference type="Pfam" id="PF00155"/>
    </source>
</evidence>
<keyword evidence="5 9" id="KW-0032">Aminotransferase</keyword>
<evidence type="ECO:0000256" key="7">
    <source>
        <dbReference type="ARBA" id="ARBA00022898"/>
    </source>
</evidence>
<dbReference type="Gene3D" id="3.90.1150.10">
    <property type="entry name" value="Aspartate Aminotransferase, domain 1"/>
    <property type="match status" value="1"/>
</dbReference>
<dbReference type="Proteomes" id="UP001262410">
    <property type="component" value="Unassembled WGS sequence"/>
</dbReference>
<keyword evidence="9" id="KW-0368">Histidine biosynthesis</keyword>
<protein>
    <recommendedName>
        <fullName evidence="9">Histidinol-phosphate aminotransferase</fullName>
        <ecNumber evidence="9">2.6.1.9</ecNumber>
    </recommendedName>
    <alternativeName>
        <fullName evidence="9">Imidazole acetol-phosphate transaminase</fullName>
    </alternativeName>
</protein>